<dbReference type="PANTHER" id="PTHR12668">
    <property type="entry name" value="TRANSMEMBRANE PROTEIN 14, 15"/>
    <property type="match status" value="1"/>
</dbReference>
<dbReference type="STRING" id="1071383.J7S6Q4"/>
<keyword evidence="3 6" id="KW-0812">Transmembrane</keyword>
<evidence type="ECO:0000256" key="2">
    <source>
        <dbReference type="ARBA" id="ARBA00007590"/>
    </source>
</evidence>
<dbReference type="Pfam" id="PF03647">
    <property type="entry name" value="Tmemb_14"/>
    <property type="match status" value="1"/>
</dbReference>
<keyword evidence="5 6" id="KW-0472">Membrane</keyword>
<dbReference type="OrthoDB" id="5620at2759"/>
<dbReference type="Gene3D" id="1.10.10.1740">
    <property type="entry name" value="Transmembrane protein 14-like"/>
    <property type="match status" value="1"/>
</dbReference>
<dbReference type="eggNOG" id="KOG4267">
    <property type="taxonomic scope" value="Eukaryota"/>
</dbReference>
<dbReference type="InterPro" id="IPR005349">
    <property type="entry name" value="TMEM14"/>
</dbReference>
<dbReference type="GO" id="GO:0016020">
    <property type="term" value="C:membrane"/>
    <property type="evidence" value="ECO:0007669"/>
    <property type="project" value="UniProtKB-SubCell"/>
</dbReference>
<dbReference type="InterPro" id="IPR044890">
    <property type="entry name" value="TMEM14_sf"/>
</dbReference>
<dbReference type="KEGG" id="kng:KNAG_0D01490"/>
<evidence type="ECO:0000256" key="1">
    <source>
        <dbReference type="ARBA" id="ARBA00004370"/>
    </source>
</evidence>
<organism evidence="7 8">
    <name type="scientific">Huiozyma naganishii (strain ATCC MYA-139 / BCRC 22969 / CBS 8797 / KCTC 17520 / NBRC 10181 / NCYC 3082 / Yp74L-3)</name>
    <name type="common">Yeast</name>
    <name type="synonym">Kazachstania naganishii</name>
    <dbReference type="NCBI Taxonomy" id="1071383"/>
    <lineage>
        <taxon>Eukaryota</taxon>
        <taxon>Fungi</taxon>
        <taxon>Dikarya</taxon>
        <taxon>Ascomycota</taxon>
        <taxon>Saccharomycotina</taxon>
        <taxon>Saccharomycetes</taxon>
        <taxon>Saccharomycetales</taxon>
        <taxon>Saccharomycetaceae</taxon>
        <taxon>Huiozyma</taxon>
    </lineage>
</organism>
<dbReference type="GeneID" id="34525590"/>
<dbReference type="OMA" id="AYPAYIM"/>
<evidence type="ECO:0000256" key="6">
    <source>
        <dbReference type="SAM" id="Phobius"/>
    </source>
</evidence>
<feature type="transmembrane region" description="Helical" evidence="6">
    <location>
        <begin position="53"/>
        <end position="73"/>
    </location>
</feature>
<proteinExistence type="inferred from homology"/>
<dbReference type="Proteomes" id="UP000006310">
    <property type="component" value="Chromosome 4"/>
</dbReference>
<evidence type="ECO:0000256" key="5">
    <source>
        <dbReference type="ARBA" id="ARBA00023136"/>
    </source>
</evidence>
<reference evidence="7 8" key="1">
    <citation type="journal article" date="2011" name="Proc. Natl. Acad. Sci. U.S.A.">
        <title>Evolutionary erosion of yeast sex chromosomes by mating-type switching accidents.</title>
        <authorList>
            <person name="Gordon J.L."/>
            <person name="Armisen D."/>
            <person name="Proux-Wera E."/>
            <person name="Oheigeartaigh S.S."/>
            <person name="Byrne K.P."/>
            <person name="Wolfe K.H."/>
        </authorList>
    </citation>
    <scope>NUCLEOTIDE SEQUENCE [LARGE SCALE GENOMIC DNA]</scope>
    <source>
        <strain evidence="8">ATCC MYA-139 / BCRC 22969 / CBS 8797 / CCRC 22969 / KCTC 17520 / NBRC 10181 / NCYC 3082</strain>
    </source>
</reference>
<comment type="subcellular location">
    <subcellularLocation>
        <location evidence="1">Membrane</location>
    </subcellularLocation>
</comment>
<dbReference type="RefSeq" id="XP_022464147.1">
    <property type="nucleotide sequence ID" value="XM_022607565.1"/>
</dbReference>
<name>J7S6Q4_HUIN7</name>
<sequence length="105" mass="11068">MDHPAKVLCLLCSVGGVIGYARKGSVPSIVAGVTLGVSYGISAYLLHKNADWGLEIAIASSTVLAVAGVVRGVPSRFTKPVPCILTLLGSLGTAYYVYKYSQFYR</sequence>
<dbReference type="EMBL" id="HE978317">
    <property type="protein sequence ID" value="CCK69901.1"/>
    <property type="molecule type" value="Genomic_DNA"/>
</dbReference>
<protein>
    <submittedName>
        <fullName evidence="7">Uncharacterized protein</fullName>
    </submittedName>
</protein>
<evidence type="ECO:0000313" key="7">
    <source>
        <dbReference type="EMBL" id="CCK69901.1"/>
    </source>
</evidence>
<comment type="similarity">
    <text evidence="2">Belongs to the TMEM14 family.</text>
</comment>
<gene>
    <name evidence="7" type="primary">KNAG0D01490</name>
    <name evidence="7" type="ordered locus">KNAG_0D01490</name>
</gene>
<evidence type="ECO:0000256" key="3">
    <source>
        <dbReference type="ARBA" id="ARBA00022692"/>
    </source>
</evidence>
<dbReference type="HOGENOM" id="CLU_096652_3_1_1"/>
<keyword evidence="8" id="KW-1185">Reference proteome</keyword>
<evidence type="ECO:0000313" key="8">
    <source>
        <dbReference type="Proteomes" id="UP000006310"/>
    </source>
</evidence>
<feature type="transmembrane region" description="Helical" evidence="6">
    <location>
        <begin position="29"/>
        <end position="46"/>
    </location>
</feature>
<keyword evidence="4 6" id="KW-1133">Transmembrane helix</keyword>
<feature type="transmembrane region" description="Helical" evidence="6">
    <location>
        <begin position="79"/>
        <end position="98"/>
    </location>
</feature>
<reference evidence="8" key="2">
    <citation type="submission" date="2012-08" db="EMBL/GenBank/DDBJ databases">
        <title>Genome sequence of Kazachstania naganishii.</title>
        <authorList>
            <person name="Gordon J.L."/>
            <person name="Armisen D."/>
            <person name="Proux-Wera E."/>
            <person name="OhEigeartaigh S.S."/>
            <person name="Byrne K.P."/>
            <person name="Wolfe K.H."/>
        </authorList>
    </citation>
    <scope>NUCLEOTIDE SEQUENCE [LARGE SCALE GENOMIC DNA]</scope>
    <source>
        <strain evidence="8">ATCC MYA-139 / BCRC 22969 / CBS 8797 / CCRC 22969 / KCTC 17520 / NBRC 10181 / NCYC 3082</strain>
    </source>
</reference>
<evidence type="ECO:0000256" key="4">
    <source>
        <dbReference type="ARBA" id="ARBA00022989"/>
    </source>
</evidence>
<accession>J7S6Q4</accession>
<dbReference type="PANTHER" id="PTHR12668:SF53">
    <property type="entry name" value="TMEM14 PROTEIN HOMOLOG YJR085C"/>
    <property type="match status" value="1"/>
</dbReference>
<dbReference type="AlphaFoldDB" id="J7S6Q4"/>